<keyword evidence="3" id="KW-0996">Nickel insertion</keyword>
<sequence length="290" mass="31328">MTGETITVCAPITLASANETALQPPRSVGQAQVSSRLLQQARGATSVLGELFQTGALRLVFPHGRRDLEAVMVNTSGGITGGDRFEVTATAEAGSQLTITTQAAERAYRAPVGQIGQLTTNLRVEEGAFLRWLPQETLIFEGSAFRRRLSVDLAETARFLMVEPLVFGRTAMGETVHNARLWDRIALRRNGVPIYLDGLEMGPDIQAELNRPAVAGGGCAMASVVFVSPTVEALIDPLRELLPETGGASLLGEDVMALRIVARDGFQLRKSLVPILDMLTEHSLPRSWRL</sequence>
<dbReference type="GO" id="GO:0005737">
    <property type="term" value="C:cytoplasm"/>
    <property type="evidence" value="ECO:0007669"/>
    <property type="project" value="UniProtKB-SubCell"/>
</dbReference>
<comment type="subunit">
    <text evidence="3">UreD, UreF and UreG form a complex that acts as a GTP-hydrolysis-dependent molecular chaperone, activating the urease apoprotein by helping to assemble the nickel containing metallocenter of UreC. The UreE protein probably delivers the nickel.</text>
</comment>
<protein>
    <recommendedName>
        <fullName evidence="3">Urease accessory protein UreD</fullName>
    </recommendedName>
</protein>
<keyword evidence="2 3" id="KW-0143">Chaperone</keyword>
<dbReference type="PANTHER" id="PTHR33643:SF1">
    <property type="entry name" value="UREASE ACCESSORY PROTEIN D"/>
    <property type="match status" value="1"/>
</dbReference>
<dbReference type="Proteomes" id="UP000444174">
    <property type="component" value="Unassembled WGS sequence"/>
</dbReference>
<comment type="subcellular location">
    <subcellularLocation>
        <location evidence="3">Cytoplasm</location>
    </subcellularLocation>
</comment>
<proteinExistence type="inferred from homology"/>
<comment type="caution">
    <text evidence="4">The sequence shown here is derived from an EMBL/GenBank/DDBJ whole genome shotgun (WGS) entry which is preliminary data.</text>
</comment>
<comment type="similarity">
    <text evidence="1 3">Belongs to the UreD family.</text>
</comment>
<accession>A0A843YKL4</accession>
<dbReference type="GO" id="GO:0016151">
    <property type="term" value="F:nickel cation binding"/>
    <property type="evidence" value="ECO:0007669"/>
    <property type="project" value="UniProtKB-UniRule"/>
</dbReference>
<evidence type="ECO:0000256" key="2">
    <source>
        <dbReference type="ARBA" id="ARBA00023186"/>
    </source>
</evidence>
<dbReference type="RefSeq" id="WP_153217183.1">
    <property type="nucleotide sequence ID" value="NZ_WIBF01000013.1"/>
</dbReference>
<keyword evidence="3" id="KW-0963">Cytoplasm</keyword>
<dbReference type="PANTHER" id="PTHR33643">
    <property type="entry name" value="UREASE ACCESSORY PROTEIN D"/>
    <property type="match status" value="1"/>
</dbReference>
<dbReference type="HAMAP" id="MF_01384">
    <property type="entry name" value="UreD"/>
    <property type="match status" value="1"/>
</dbReference>
<evidence type="ECO:0000313" key="5">
    <source>
        <dbReference type="Proteomes" id="UP000444174"/>
    </source>
</evidence>
<evidence type="ECO:0000313" key="4">
    <source>
        <dbReference type="EMBL" id="MQQ10205.1"/>
    </source>
</evidence>
<organism evidence="4 5">
    <name type="scientific">Tritonibacter litoralis</name>
    <dbReference type="NCBI Taxonomy" id="2662264"/>
    <lineage>
        <taxon>Bacteria</taxon>
        <taxon>Pseudomonadati</taxon>
        <taxon>Pseudomonadota</taxon>
        <taxon>Alphaproteobacteria</taxon>
        <taxon>Rhodobacterales</taxon>
        <taxon>Paracoccaceae</taxon>
        <taxon>Tritonibacter</taxon>
    </lineage>
</organism>
<dbReference type="InterPro" id="IPR002669">
    <property type="entry name" value="UreD"/>
</dbReference>
<keyword evidence="5" id="KW-1185">Reference proteome</keyword>
<name>A0A843YKL4_9RHOB</name>
<evidence type="ECO:0000256" key="1">
    <source>
        <dbReference type="ARBA" id="ARBA00007177"/>
    </source>
</evidence>
<dbReference type="EMBL" id="WIBF01000013">
    <property type="protein sequence ID" value="MQQ10205.1"/>
    <property type="molecule type" value="Genomic_DNA"/>
</dbReference>
<reference evidence="4 5" key="1">
    <citation type="submission" date="2019-10" db="EMBL/GenBank/DDBJ databases">
        <title>Epibacterium sp. nov., isolated from seawater.</title>
        <authorList>
            <person name="Zhang X."/>
            <person name="Li N."/>
        </authorList>
    </citation>
    <scope>NUCLEOTIDE SEQUENCE [LARGE SCALE GENOMIC DNA]</scope>
    <source>
        <strain evidence="4 5">SM1979</strain>
    </source>
</reference>
<gene>
    <name evidence="3" type="primary">ureD</name>
    <name evidence="4" type="ORF">GFB49_17185</name>
</gene>
<dbReference type="AlphaFoldDB" id="A0A843YKL4"/>
<dbReference type="Pfam" id="PF01774">
    <property type="entry name" value="UreD"/>
    <property type="match status" value="1"/>
</dbReference>
<comment type="function">
    <text evidence="3">Required for maturation of urease via the functional incorporation of the urease nickel metallocenter.</text>
</comment>
<evidence type="ECO:0000256" key="3">
    <source>
        <dbReference type="HAMAP-Rule" id="MF_01384"/>
    </source>
</evidence>